<evidence type="ECO:0000313" key="3">
    <source>
        <dbReference type="EMBL" id="SMX40304.1"/>
    </source>
</evidence>
<evidence type="ECO:0000313" key="4">
    <source>
        <dbReference type="Proteomes" id="UP000207598"/>
    </source>
</evidence>
<organism evidence="3 4">
    <name type="scientific">Maliponia aquimaris</name>
    <dbReference type="NCBI Taxonomy" id="1673631"/>
    <lineage>
        <taxon>Bacteria</taxon>
        <taxon>Pseudomonadati</taxon>
        <taxon>Pseudomonadota</taxon>
        <taxon>Alphaproteobacteria</taxon>
        <taxon>Rhodobacterales</taxon>
        <taxon>Paracoccaceae</taxon>
        <taxon>Maliponia</taxon>
    </lineage>
</organism>
<keyword evidence="1" id="KW-0732">Signal</keyword>
<reference evidence="3 4" key="1">
    <citation type="submission" date="2017-05" db="EMBL/GenBank/DDBJ databases">
        <authorList>
            <person name="Song R."/>
            <person name="Chenine A.L."/>
            <person name="Ruprecht R.M."/>
        </authorList>
    </citation>
    <scope>NUCLEOTIDE SEQUENCE [LARGE SCALE GENOMIC DNA]</scope>
    <source>
        <strain evidence="3 4">CECT 8898</strain>
    </source>
</reference>
<feature type="domain" description="EF-hand" evidence="2">
    <location>
        <begin position="43"/>
        <end position="78"/>
    </location>
</feature>
<feature type="chain" id="PRO_5012398758" evidence="1">
    <location>
        <begin position="19"/>
        <end position="146"/>
    </location>
</feature>
<dbReference type="InterPro" id="IPR011992">
    <property type="entry name" value="EF-hand-dom_pair"/>
</dbReference>
<dbReference type="AlphaFoldDB" id="A0A238KD24"/>
<name>A0A238KD24_9RHOB</name>
<dbReference type="EMBL" id="FXYF01000005">
    <property type="protein sequence ID" value="SMX40304.1"/>
    <property type="molecule type" value="Genomic_DNA"/>
</dbReference>
<dbReference type="SUPFAM" id="SSF47473">
    <property type="entry name" value="EF-hand"/>
    <property type="match status" value="1"/>
</dbReference>
<dbReference type="OrthoDB" id="7631435at2"/>
<dbReference type="Pfam" id="PF13202">
    <property type="entry name" value="EF-hand_5"/>
    <property type="match status" value="2"/>
</dbReference>
<evidence type="ECO:0000256" key="1">
    <source>
        <dbReference type="SAM" id="SignalP"/>
    </source>
</evidence>
<accession>A0A238KD24</accession>
<evidence type="ECO:0000259" key="2">
    <source>
        <dbReference type="PROSITE" id="PS50222"/>
    </source>
</evidence>
<proteinExistence type="predicted"/>
<sequence>MLKHISLALLLAAAPALAQQGQPGGHFVQVWDIDGDGKVTVDEATERRGDIFASFDANEDGFLDAEEYVLFDEARNTDLATHAGGPGGGAMMRAADGMLLERNDTDGDGKVSLEEFLGQVPAWVAAMDRTGDGVVTTDDFGPGAGN</sequence>
<dbReference type="PROSITE" id="PS50222">
    <property type="entry name" value="EF_HAND_2"/>
    <property type="match status" value="1"/>
</dbReference>
<dbReference type="RefSeq" id="WP_094020939.1">
    <property type="nucleotide sequence ID" value="NZ_FXYF01000005.1"/>
</dbReference>
<dbReference type="Proteomes" id="UP000207598">
    <property type="component" value="Unassembled WGS sequence"/>
</dbReference>
<dbReference type="InterPro" id="IPR018247">
    <property type="entry name" value="EF_Hand_1_Ca_BS"/>
</dbReference>
<dbReference type="PROSITE" id="PS00018">
    <property type="entry name" value="EF_HAND_1"/>
    <property type="match status" value="2"/>
</dbReference>
<keyword evidence="4" id="KW-1185">Reference proteome</keyword>
<gene>
    <name evidence="3" type="ORF">MAA8898_02103</name>
</gene>
<dbReference type="InterPro" id="IPR002048">
    <property type="entry name" value="EF_hand_dom"/>
</dbReference>
<dbReference type="Gene3D" id="1.10.238.10">
    <property type="entry name" value="EF-hand"/>
    <property type="match status" value="2"/>
</dbReference>
<dbReference type="GO" id="GO:0005509">
    <property type="term" value="F:calcium ion binding"/>
    <property type="evidence" value="ECO:0007669"/>
    <property type="project" value="InterPro"/>
</dbReference>
<feature type="signal peptide" evidence="1">
    <location>
        <begin position="1"/>
        <end position="18"/>
    </location>
</feature>
<protein>
    <submittedName>
        <fullName evidence="3">EF hand</fullName>
    </submittedName>
</protein>